<dbReference type="EMBL" id="JAAOYM010000001">
    <property type="protein sequence ID" value="NIJ11112.1"/>
    <property type="molecule type" value="Genomic_DNA"/>
</dbReference>
<dbReference type="EC" id="2.3.3.9" evidence="2 9"/>
<proteinExistence type="inferred from homology"/>
<gene>
    <name evidence="13" type="ORF">FHU38_001456</name>
</gene>
<dbReference type="InterPro" id="IPR048356">
    <property type="entry name" value="MS_N"/>
</dbReference>
<evidence type="ECO:0000313" key="13">
    <source>
        <dbReference type="EMBL" id="NIJ11112.1"/>
    </source>
</evidence>
<evidence type="ECO:0000256" key="5">
    <source>
        <dbReference type="ARBA" id="ARBA00022679"/>
    </source>
</evidence>
<comment type="similarity">
    <text evidence="1 9">Belongs to the malate synthase family.</text>
</comment>
<dbReference type="InterPro" id="IPR006252">
    <property type="entry name" value="Malate_synthA"/>
</dbReference>
<dbReference type="FunFam" id="3.20.20.360:FF:000001">
    <property type="entry name" value="Malate synthase"/>
    <property type="match status" value="1"/>
</dbReference>
<keyword evidence="4 9" id="KW-0816">Tricarboxylic acid cycle</keyword>
<evidence type="ECO:0000256" key="2">
    <source>
        <dbReference type="ARBA" id="ARBA00012636"/>
    </source>
</evidence>
<dbReference type="Gene3D" id="1.20.1220.12">
    <property type="entry name" value="Malate synthase, domain III"/>
    <property type="match status" value="1"/>
</dbReference>
<dbReference type="SUPFAM" id="SSF51645">
    <property type="entry name" value="Malate synthase G"/>
    <property type="match status" value="1"/>
</dbReference>
<dbReference type="PIRSF" id="PIRSF001363">
    <property type="entry name" value="Malate_synth"/>
    <property type="match status" value="1"/>
</dbReference>
<evidence type="ECO:0000256" key="8">
    <source>
        <dbReference type="PIRSR" id="PIRSR001363-1"/>
    </source>
</evidence>
<evidence type="ECO:0000256" key="7">
    <source>
        <dbReference type="ARBA" id="ARBA00068441"/>
    </source>
</evidence>
<evidence type="ECO:0000259" key="12">
    <source>
        <dbReference type="Pfam" id="PF20659"/>
    </source>
</evidence>
<keyword evidence="3 9" id="KW-0329">Glyoxylate bypass</keyword>
<dbReference type="PROSITE" id="PS00510">
    <property type="entry name" value="MALATE_SYNTHASE"/>
    <property type="match status" value="1"/>
</dbReference>
<keyword evidence="5 9" id="KW-0808">Transferase</keyword>
<dbReference type="Pfam" id="PF20656">
    <property type="entry name" value="MS_N"/>
    <property type="match status" value="1"/>
</dbReference>
<sequence>MADRLQDRMNVSGPEGERFEQILTPSALEFIAKLDSAFAGRRRELLDARRQRRERIASGEETLGFRPETRAVRTDESWQVAYPAQGLEDRRVEITGPTDRKMTVNALNSGAKVWLADFEDATSPTWRNIIGGQLNLYDAIRRNIDFTDNGKRYTVGDEPATIVMRPRGWHLVEKHIRLDGRPVPASLVDFGLYFFHNARQLIARGSGPYFYLPKLESHEEARLWNDVFCFAQQELGIPRGTIRATVLIETITAAFEMEEILYELREHSAGLNAGRWDYIFSIIKTFGEAGADYVLPDRAQVTMTVPFMRAYTELLVRTCHRRGAHAIGGMAAFIPSRDPEVNATALRKVREDKEREAEAGFDGSWVAHPALVPVCREVFDGVLGGWPNQLGKLREDVEVGAQDLLNVASAGGEVTEQGVRSNINVALRYLDAWLRGSGAAAIFNLMEDAATAEIARCQVWQWLRNGTKLDDGTLVTHELAWQWLEEELADIRAELGTGNRLDDAREIFAEAALGEKLPNFFTTAAYARYLTEAG</sequence>
<dbReference type="InterPro" id="IPR019830">
    <property type="entry name" value="Malate_synthase_CS"/>
</dbReference>
<dbReference type="FunFam" id="1.20.1220.12:FF:000001">
    <property type="entry name" value="Malate synthase"/>
    <property type="match status" value="1"/>
</dbReference>
<evidence type="ECO:0000256" key="6">
    <source>
        <dbReference type="ARBA" id="ARBA00047918"/>
    </source>
</evidence>
<dbReference type="PANTHER" id="PTHR42902">
    <property type="entry name" value="MALATE SYNTHASE"/>
    <property type="match status" value="1"/>
</dbReference>
<dbReference type="Proteomes" id="UP000545493">
    <property type="component" value="Unassembled WGS sequence"/>
</dbReference>
<dbReference type="InterPro" id="IPR048355">
    <property type="entry name" value="MS_C"/>
</dbReference>
<reference evidence="13 14" key="1">
    <citation type="submission" date="2020-03" db="EMBL/GenBank/DDBJ databases">
        <title>Sequencing the genomes of 1000 actinobacteria strains.</title>
        <authorList>
            <person name="Klenk H.-P."/>
        </authorList>
    </citation>
    <scope>NUCLEOTIDE SEQUENCE [LARGE SCALE GENOMIC DNA]</scope>
    <source>
        <strain evidence="13 14">DSM 45685</strain>
    </source>
</reference>
<evidence type="ECO:0000259" key="10">
    <source>
        <dbReference type="Pfam" id="PF01274"/>
    </source>
</evidence>
<dbReference type="GO" id="GO:0005737">
    <property type="term" value="C:cytoplasm"/>
    <property type="evidence" value="ECO:0007669"/>
    <property type="project" value="TreeGrafter"/>
</dbReference>
<name>A0A7X5ZPV5_9PSEU</name>
<feature type="active site" description="Proton acceptor" evidence="8">
    <location>
        <position position="165"/>
    </location>
</feature>
<feature type="domain" description="Malate synthase N-terminal" evidence="11">
    <location>
        <begin position="9"/>
        <end position="69"/>
    </location>
</feature>
<evidence type="ECO:0000313" key="14">
    <source>
        <dbReference type="Proteomes" id="UP000545493"/>
    </source>
</evidence>
<dbReference type="RefSeq" id="WP_167167964.1">
    <property type="nucleotide sequence ID" value="NZ_JAAOYM010000001.1"/>
</dbReference>
<dbReference type="Pfam" id="PF20659">
    <property type="entry name" value="MS_C"/>
    <property type="match status" value="1"/>
</dbReference>
<dbReference type="Gene3D" id="3.20.20.360">
    <property type="entry name" value="Malate synthase, domain 3"/>
    <property type="match status" value="1"/>
</dbReference>
<comment type="catalytic activity">
    <reaction evidence="6 9">
        <text>glyoxylate + acetyl-CoA + H2O = (S)-malate + CoA + H(+)</text>
        <dbReference type="Rhea" id="RHEA:18181"/>
        <dbReference type="ChEBI" id="CHEBI:15377"/>
        <dbReference type="ChEBI" id="CHEBI:15378"/>
        <dbReference type="ChEBI" id="CHEBI:15589"/>
        <dbReference type="ChEBI" id="CHEBI:36655"/>
        <dbReference type="ChEBI" id="CHEBI:57287"/>
        <dbReference type="ChEBI" id="CHEBI:57288"/>
        <dbReference type="EC" id="2.3.3.9"/>
    </reaction>
</comment>
<keyword evidence="13" id="KW-0012">Acyltransferase</keyword>
<evidence type="ECO:0000256" key="9">
    <source>
        <dbReference type="RuleBase" id="RU000555"/>
    </source>
</evidence>
<dbReference type="CDD" id="cd00727">
    <property type="entry name" value="malate_synt_A"/>
    <property type="match status" value="1"/>
</dbReference>
<organism evidence="13 14">
    <name type="scientific">Saccharomonospora amisosensis</name>
    <dbReference type="NCBI Taxonomy" id="1128677"/>
    <lineage>
        <taxon>Bacteria</taxon>
        <taxon>Bacillati</taxon>
        <taxon>Actinomycetota</taxon>
        <taxon>Actinomycetes</taxon>
        <taxon>Pseudonocardiales</taxon>
        <taxon>Pseudonocardiaceae</taxon>
        <taxon>Saccharomonospora</taxon>
    </lineage>
</organism>
<dbReference type="InterPro" id="IPR001465">
    <property type="entry name" value="Malate_synthase_TIM"/>
</dbReference>
<feature type="active site" description="Proton donor" evidence="8">
    <location>
        <position position="448"/>
    </location>
</feature>
<dbReference type="NCBIfam" id="TIGR01344">
    <property type="entry name" value="malate_syn_A"/>
    <property type="match status" value="1"/>
</dbReference>
<evidence type="ECO:0000256" key="4">
    <source>
        <dbReference type="ARBA" id="ARBA00022532"/>
    </source>
</evidence>
<dbReference type="AlphaFoldDB" id="A0A7X5ZPV5"/>
<comment type="pathway">
    <text evidence="9">Carbohydrate metabolism; glyoxylate cycle; (S)-malate from isocitrate: step 2/2.</text>
</comment>
<dbReference type="InterPro" id="IPR046363">
    <property type="entry name" value="MS_N_TIM-barrel_dom"/>
</dbReference>
<feature type="domain" description="Malate synthase TIM barrel" evidence="10">
    <location>
        <begin position="161"/>
        <end position="406"/>
    </location>
</feature>
<dbReference type="GO" id="GO:0006099">
    <property type="term" value="P:tricarboxylic acid cycle"/>
    <property type="evidence" value="ECO:0007669"/>
    <property type="project" value="UniProtKB-KW"/>
</dbReference>
<evidence type="ECO:0000259" key="11">
    <source>
        <dbReference type="Pfam" id="PF20656"/>
    </source>
</evidence>
<feature type="domain" description="Malate synthase C-terminal" evidence="12">
    <location>
        <begin position="414"/>
        <end position="527"/>
    </location>
</feature>
<dbReference type="InterPro" id="IPR011076">
    <property type="entry name" value="Malate_synth_sf"/>
</dbReference>
<accession>A0A7X5ZPV5</accession>
<keyword evidence="14" id="KW-1185">Reference proteome</keyword>
<dbReference type="UniPathway" id="UPA00703">
    <property type="reaction ID" value="UER00720"/>
</dbReference>
<comment type="caution">
    <text evidence="13">The sequence shown here is derived from an EMBL/GenBank/DDBJ whole genome shotgun (WGS) entry which is preliminary data.</text>
</comment>
<dbReference type="InterPro" id="IPR044856">
    <property type="entry name" value="Malate_synth_C_sf"/>
</dbReference>
<protein>
    <recommendedName>
        <fullName evidence="7 9">Malate synthase</fullName>
        <ecNumber evidence="2 9">2.3.3.9</ecNumber>
    </recommendedName>
</protein>
<evidence type="ECO:0000256" key="3">
    <source>
        <dbReference type="ARBA" id="ARBA00022435"/>
    </source>
</evidence>
<dbReference type="GO" id="GO:0006097">
    <property type="term" value="P:glyoxylate cycle"/>
    <property type="evidence" value="ECO:0007669"/>
    <property type="project" value="UniProtKB-UniPathway"/>
</dbReference>
<dbReference type="Pfam" id="PF01274">
    <property type="entry name" value="MS_TIM-barrel"/>
    <property type="match status" value="1"/>
</dbReference>
<evidence type="ECO:0000256" key="1">
    <source>
        <dbReference type="ARBA" id="ARBA00006394"/>
    </source>
</evidence>
<dbReference type="GO" id="GO:0004474">
    <property type="term" value="F:malate synthase activity"/>
    <property type="evidence" value="ECO:0007669"/>
    <property type="project" value="UniProtKB-EC"/>
</dbReference>
<dbReference type="PANTHER" id="PTHR42902:SF1">
    <property type="entry name" value="MALATE SYNTHASE 1-RELATED"/>
    <property type="match status" value="1"/>
</dbReference>